<proteinExistence type="predicted"/>
<evidence type="ECO:0000313" key="2">
    <source>
        <dbReference type="Proteomes" id="UP001075354"/>
    </source>
</evidence>
<reference evidence="1" key="1">
    <citation type="submission" date="2022-12" db="EMBL/GenBank/DDBJ databases">
        <title>Chromosome-level genome assembly of the bean flower thrips Megalurothrips usitatus.</title>
        <authorList>
            <person name="Ma L."/>
            <person name="Liu Q."/>
            <person name="Li H."/>
            <person name="Cai W."/>
        </authorList>
    </citation>
    <scope>NUCLEOTIDE SEQUENCE</scope>
    <source>
        <strain evidence="1">Cailab_2022a</strain>
    </source>
</reference>
<dbReference type="EMBL" id="JAPTSV010000002">
    <property type="protein sequence ID" value="KAJ1530332.1"/>
    <property type="molecule type" value="Genomic_DNA"/>
</dbReference>
<name>A0AAV7XYQ9_9NEOP</name>
<organism evidence="1 2">
    <name type="scientific">Megalurothrips usitatus</name>
    <name type="common">bean blossom thrips</name>
    <dbReference type="NCBI Taxonomy" id="439358"/>
    <lineage>
        <taxon>Eukaryota</taxon>
        <taxon>Metazoa</taxon>
        <taxon>Ecdysozoa</taxon>
        <taxon>Arthropoda</taxon>
        <taxon>Hexapoda</taxon>
        <taxon>Insecta</taxon>
        <taxon>Pterygota</taxon>
        <taxon>Neoptera</taxon>
        <taxon>Paraneoptera</taxon>
        <taxon>Thysanoptera</taxon>
        <taxon>Terebrantia</taxon>
        <taxon>Thripoidea</taxon>
        <taxon>Thripidae</taxon>
        <taxon>Megalurothrips</taxon>
    </lineage>
</organism>
<accession>A0AAV7XYQ9</accession>
<sequence>MALLYRYVKLHDRADSHVFTFVVTRSVTRDPERDVTSKELTCGYQRWAITFSRTDKVLGVYLVWKSASQGMRVYVDFTFTLLNREHFSCNEAFAGKQVRRGGGNAQTCVRSLLPRPRRVIQSYPPRFIPFGKQQIFWRFSTLYWFEGARCAVPSPHPHFNWNVFLPAFTFSALVPRKDFHLRKTAYTPSLLPPFSPSPPSLQVPSTRPTSLALPWPRTLPPSFAPQHLSLSLPLFGSLSSVSFRYVSLPSPPPPLSLSLSLSLSFGLLRLHQY</sequence>
<evidence type="ECO:0000313" key="1">
    <source>
        <dbReference type="EMBL" id="KAJ1530332.1"/>
    </source>
</evidence>
<protein>
    <submittedName>
        <fullName evidence="1">Uncharacterized protein</fullName>
    </submittedName>
</protein>
<dbReference type="Proteomes" id="UP001075354">
    <property type="component" value="Chromosome 2"/>
</dbReference>
<comment type="caution">
    <text evidence="1">The sequence shown here is derived from an EMBL/GenBank/DDBJ whole genome shotgun (WGS) entry which is preliminary data.</text>
</comment>
<gene>
    <name evidence="1" type="ORF">ONE63_005248</name>
</gene>
<dbReference type="AlphaFoldDB" id="A0AAV7XYQ9"/>
<keyword evidence="2" id="KW-1185">Reference proteome</keyword>